<dbReference type="GO" id="GO:0004222">
    <property type="term" value="F:metalloendopeptidase activity"/>
    <property type="evidence" value="ECO:0007669"/>
    <property type="project" value="InterPro"/>
</dbReference>
<feature type="binding site" evidence="9">
    <location>
        <position position="57"/>
    </location>
    <ligand>
        <name>Zn(2+)</name>
        <dbReference type="ChEBI" id="CHEBI:29105"/>
        <label>2</label>
        <note>catalytic</note>
    </ligand>
</feature>
<dbReference type="RefSeq" id="XP_014485936.1">
    <property type="nucleotide sequence ID" value="XM_014630450.1"/>
</dbReference>
<keyword evidence="2" id="KW-0645">Protease</keyword>
<feature type="active site" evidence="8">
    <location>
        <position position="58"/>
    </location>
</feature>
<feature type="binding site" evidence="9">
    <location>
        <position position="30"/>
    </location>
    <ligand>
        <name>Zn(2+)</name>
        <dbReference type="ChEBI" id="CHEBI:29105"/>
        <label>1</label>
    </ligand>
</feature>
<dbReference type="SUPFAM" id="SSF55486">
    <property type="entry name" value="Metalloproteases ('zincins'), catalytic domain"/>
    <property type="match status" value="1"/>
</dbReference>
<sequence length="144" mass="16369">MCPCSIDGPGGVLAHASFPNGDEGYVTEVHVDRAESWHIHISRNPPRTHSLLYVIAHEIGHTLGLHHSEHKDSIVFAMAPSKTKFPITLNFDDIFHIRYPYGANYHGSTTKYHLPPPLQLLLQQQQQQHRKTSIMNRVSYEILI</sequence>
<feature type="binding site" evidence="9">
    <location>
        <position position="35"/>
    </location>
    <ligand>
        <name>Ca(2+)</name>
        <dbReference type="ChEBI" id="CHEBI:29108"/>
        <label>1</label>
    </ligand>
</feature>
<evidence type="ECO:0000256" key="8">
    <source>
        <dbReference type="PIRSR" id="PIRSR621190-1"/>
    </source>
</evidence>
<dbReference type="GO" id="GO:0030574">
    <property type="term" value="P:collagen catabolic process"/>
    <property type="evidence" value="ECO:0007669"/>
    <property type="project" value="TreeGrafter"/>
</dbReference>
<dbReference type="InterPro" id="IPR024079">
    <property type="entry name" value="MetalloPept_cat_dom_sf"/>
</dbReference>
<evidence type="ECO:0000256" key="9">
    <source>
        <dbReference type="PIRSR" id="PIRSR621190-2"/>
    </source>
</evidence>
<evidence type="ECO:0000256" key="7">
    <source>
        <dbReference type="ARBA" id="ARBA00023049"/>
    </source>
</evidence>
<protein>
    <submittedName>
        <fullName evidence="12">Stromelysin-3-like</fullName>
    </submittedName>
</protein>
<gene>
    <name evidence="12" type="primary">LOC106750249</name>
</gene>
<dbReference type="OrthoDB" id="7550572at2759"/>
<keyword evidence="9" id="KW-0106">Calcium</keyword>
<keyword evidence="6 9" id="KW-0862">Zinc</keyword>
<evidence type="ECO:0000256" key="6">
    <source>
        <dbReference type="ARBA" id="ARBA00022833"/>
    </source>
</evidence>
<feature type="binding site" evidence="9">
    <location>
        <position position="8"/>
    </location>
    <ligand>
        <name>Ca(2+)</name>
        <dbReference type="ChEBI" id="CHEBI:29108"/>
        <label>3</label>
    </ligand>
</feature>
<dbReference type="PRINTS" id="PR00138">
    <property type="entry name" value="MATRIXIN"/>
</dbReference>
<keyword evidence="11" id="KW-1185">Reference proteome</keyword>
<reference evidence="12" key="1">
    <citation type="submission" date="2025-08" db="UniProtKB">
        <authorList>
            <consortium name="RefSeq"/>
        </authorList>
    </citation>
    <scope>IDENTIFICATION</scope>
</reference>
<evidence type="ECO:0000256" key="4">
    <source>
        <dbReference type="ARBA" id="ARBA00022729"/>
    </source>
</evidence>
<dbReference type="PANTHER" id="PTHR10201">
    <property type="entry name" value="MATRIX METALLOPROTEINASE"/>
    <property type="match status" value="1"/>
</dbReference>
<evidence type="ECO:0000313" key="12">
    <source>
        <dbReference type="RefSeq" id="XP_014485936.1"/>
    </source>
</evidence>
<keyword evidence="4" id="KW-0732">Signal</keyword>
<dbReference type="GO" id="GO:0031012">
    <property type="term" value="C:extracellular matrix"/>
    <property type="evidence" value="ECO:0007669"/>
    <property type="project" value="InterPro"/>
</dbReference>
<dbReference type="GeneID" id="106750249"/>
<name>A0A6P3Y4U4_DINQU</name>
<feature type="binding site" evidence="9">
    <location>
        <position position="61"/>
    </location>
    <ligand>
        <name>Zn(2+)</name>
        <dbReference type="ChEBI" id="CHEBI:29105"/>
        <label>2</label>
        <note>catalytic</note>
    </ligand>
</feature>
<feature type="binding site" evidence="9">
    <location>
        <position position="7"/>
    </location>
    <ligand>
        <name>Ca(2+)</name>
        <dbReference type="ChEBI" id="CHEBI:29108"/>
        <label>3</label>
    </ligand>
</feature>
<feature type="binding site" evidence="9">
    <location>
        <position position="32"/>
    </location>
    <ligand>
        <name>Ca(2+)</name>
        <dbReference type="ChEBI" id="CHEBI:29108"/>
        <label>3</label>
    </ligand>
</feature>
<feature type="binding site" evidence="9">
    <location>
        <position position="35"/>
    </location>
    <ligand>
        <name>Ca(2+)</name>
        <dbReference type="ChEBI" id="CHEBI:29108"/>
        <label>3</label>
    </ligand>
</feature>
<dbReference type="Proteomes" id="UP000515204">
    <property type="component" value="Unplaced"/>
</dbReference>
<keyword evidence="3 9" id="KW-0479">Metal-binding</keyword>
<feature type="binding site" evidence="9">
    <location>
        <position position="67"/>
    </location>
    <ligand>
        <name>Zn(2+)</name>
        <dbReference type="ChEBI" id="CHEBI:29105"/>
        <label>2</label>
        <note>catalytic</note>
    </ligand>
</feature>
<dbReference type="Pfam" id="PF00413">
    <property type="entry name" value="Peptidase_M10"/>
    <property type="match status" value="1"/>
</dbReference>
<dbReference type="AlphaFoldDB" id="A0A6P3Y4U4"/>
<keyword evidence="5" id="KW-0378">Hydrolase</keyword>
<evidence type="ECO:0000256" key="2">
    <source>
        <dbReference type="ARBA" id="ARBA00022670"/>
    </source>
</evidence>
<dbReference type="GO" id="GO:0006508">
    <property type="term" value="P:proteolysis"/>
    <property type="evidence" value="ECO:0007669"/>
    <property type="project" value="UniProtKB-KW"/>
</dbReference>
<dbReference type="InterPro" id="IPR001818">
    <property type="entry name" value="Pept_M10_metallopeptidase"/>
</dbReference>
<feature type="binding site" evidence="9">
    <location>
        <position position="15"/>
    </location>
    <ligand>
        <name>Zn(2+)</name>
        <dbReference type="ChEBI" id="CHEBI:29105"/>
        <label>1</label>
    </ligand>
</feature>
<evidence type="ECO:0000256" key="3">
    <source>
        <dbReference type="ARBA" id="ARBA00022723"/>
    </source>
</evidence>
<dbReference type="GO" id="GO:0008270">
    <property type="term" value="F:zinc ion binding"/>
    <property type="evidence" value="ECO:0007669"/>
    <property type="project" value="InterPro"/>
</dbReference>
<dbReference type="PANTHER" id="PTHR10201:SF291">
    <property type="entry name" value="MATRIX METALLOPROTEINASE 1, ISOFORM C-RELATED"/>
    <property type="match status" value="1"/>
</dbReference>
<dbReference type="KEGG" id="dqu:106750249"/>
<dbReference type="Gene3D" id="3.40.390.10">
    <property type="entry name" value="Collagenase (Catalytic Domain)"/>
    <property type="match status" value="1"/>
</dbReference>
<organism evidence="11 12">
    <name type="scientific">Dinoponera quadriceps</name>
    <name type="common">South American ant</name>
    <dbReference type="NCBI Taxonomy" id="609295"/>
    <lineage>
        <taxon>Eukaryota</taxon>
        <taxon>Metazoa</taxon>
        <taxon>Ecdysozoa</taxon>
        <taxon>Arthropoda</taxon>
        <taxon>Hexapoda</taxon>
        <taxon>Insecta</taxon>
        <taxon>Pterygota</taxon>
        <taxon>Neoptera</taxon>
        <taxon>Endopterygota</taxon>
        <taxon>Hymenoptera</taxon>
        <taxon>Apocrita</taxon>
        <taxon>Aculeata</taxon>
        <taxon>Formicoidea</taxon>
        <taxon>Formicidae</taxon>
        <taxon>Ponerinae</taxon>
        <taxon>Ponerini</taxon>
        <taxon>Dinoponera</taxon>
    </lineage>
</organism>
<dbReference type="GO" id="GO:0005615">
    <property type="term" value="C:extracellular space"/>
    <property type="evidence" value="ECO:0007669"/>
    <property type="project" value="TreeGrafter"/>
</dbReference>
<feature type="domain" description="Peptidase M10 metallopeptidase" evidence="10">
    <location>
        <begin position="5"/>
        <end position="102"/>
    </location>
</feature>
<evidence type="ECO:0000313" key="11">
    <source>
        <dbReference type="Proteomes" id="UP000515204"/>
    </source>
</evidence>
<evidence type="ECO:0000256" key="5">
    <source>
        <dbReference type="ARBA" id="ARBA00022801"/>
    </source>
</evidence>
<comment type="cofactor">
    <cofactor evidence="9">
        <name>Zn(2+)</name>
        <dbReference type="ChEBI" id="CHEBI:29105"/>
    </cofactor>
    <text evidence="9">Binds 2 Zn(2+) ions per subunit.</text>
</comment>
<comment type="similarity">
    <text evidence="1">Belongs to the peptidase M10A family.</text>
</comment>
<dbReference type="InterPro" id="IPR021190">
    <property type="entry name" value="Pept_M10A"/>
</dbReference>
<proteinExistence type="inferred from homology"/>
<keyword evidence="7" id="KW-0482">Metalloprotease</keyword>
<evidence type="ECO:0000259" key="10">
    <source>
        <dbReference type="Pfam" id="PF00413"/>
    </source>
</evidence>
<comment type="cofactor">
    <cofactor evidence="9">
        <name>Ca(2+)</name>
        <dbReference type="ChEBI" id="CHEBI:29108"/>
    </cofactor>
    <text evidence="9">Can bind about 5 Ca(2+) ions per subunit.</text>
</comment>
<evidence type="ECO:0000256" key="1">
    <source>
        <dbReference type="ARBA" id="ARBA00010370"/>
    </source>
</evidence>
<accession>A0A6P3Y4U4</accession>
<dbReference type="GO" id="GO:0030198">
    <property type="term" value="P:extracellular matrix organization"/>
    <property type="evidence" value="ECO:0007669"/>
    <property type="project" value="TreeGrafter"/>
</dbReference>